<keyword evidence="3" id="KW-1185">Reference proteome</keyword>
<organism evidence="2 3">
    <name type="scientific">Rhynchosporium agropyri</name>
    <dbReference type="NCBI Taxonomy" id="914238"/>
    <lineage>
        <taxon>Eukaryota</taxon>
        <taxon>Fungi</taxon>
        <taxon>Dikarya</taxon>
        <taxon>Ascomycota</taxon>
        <taxon>Pezizomycotina</taxon>
        <taxon>Leotiomycetes</taxon>
        <taxon>Helotiales</taxon>
        <taxon>Ploettnerulaceae</taxon>
        <taxon>Rhynchosporium</taxon>
    </lineage>
</organism>
<name>A0A1E1KG83_9HELO</name>
<evidence type="ECO:0000256" key="1">
    <source>
        <dbReference type="SAM" id="MobiDB-lite"/>
    </source>
</evidence>
<feature type="region of interest" description="Disordered" evidence="1">
    <location>
        <begin position="1"/>
        <end position="27"/>
    </location>
</feature>
<accession>A0A1E1KG83</accession>
<evidence type="ECO:0000313" key="2">
    <source>
        <dbReference type="EMBL" id="CZS96990.1"/>
    </source>
</evidence>
<feature type="region of interest" description="Disordered" evidence="1">
    <location>
        <begin position="318"/>
        <end position="368"/>
    </location>
</feature>
<feature type="compositionally biased region" description="Polar residues" evidence="1">
    <location>
        <begin position="320"/>
        <end position="354"/>
    </location>
</feature>
<dbReference type="Proteomes" id="UP000178912">
    <property type="component" value="Unassembled WGS sequence"/>
</dbReference>
<gene>
    <name evidence="2" type="ORF">RAG0_06093</name>
</gene>
<sequence length="485" mass="53427">MDNLALDQSTPTAHATPTRSGSQVSQQDIMGQWEHDRFGVGASSISAVREDHQLGRSTVFDWQAFGQSHTSRPLPLLASRVRITGHPTEGSCRNENRRPGRNQGIELIGPTLPIRPNRNQVVELIGSTLPKSSGRNKGVELVGPILLPLPTVPPTPSDQLQAPGRTPHIPITPRSSAHDLFLPELIAQDQALRKRKSEQCLGQNDDSPTEEPQPKRASPDRPSPLSAAYHAGNNGSSDVIGTAKSFPHARKLSFERWKEVQTRPRLVAPNGTTIVPFRTNLGRKSTLEVQTSSTDPQVMPQHVPGLAPAVLSVHSCRPKTLSTGRPQHSSLPAKSTLSTGPNCNSTSIMTQPGQSGLPPKPTSSIDPSTSVLIAPESRIPSPPRSRPPTDDSVIRRILSAGIGIRLPKRTEEETKMRLNDQEKRRIQREERERVNESMMRWRSVPHRKVEIKPTAKPVVKELMQSKSGPAREYELMEFKGKKIQW</sequence>
<reference evidence="3" key="1">
    <citation type="submission" date="2016-03" db="EMBL/GenBank/DDBJ databases">
        <authorList>
            <person name="Guldener U."/>
        </authorList>
    </citation>
    <scope>NUCLEOTIDE SEQUENCE [LARGE SCALE GENOMIC DNA]</scope>
    <source>
        <strain evidence="3">04CH-RAC-A.6.1</strain>
    </source>
</reference>
<protein>
    <submittedName>
        <fullName evidence="2">Uncharacterized protein</fullName>
    </submittedName>
</protein>
<proteinExistence type="predicted"/>
<dbReference type="EMBL" id="FJUX01000029">
    <property type="protein sequence ID" value="CZS96990.1"/>
    <property type="molecule type" value="Genomic_DNA"/>
</dbReference>
<feature type="region of interest" description="Disordered" evidence="1">
    <location>
        <begin position="192"/>
        <end position="242"/>
    </location>
</feature>
<feature type="region of interest" description="Disordered" evidence="1">
    <location>
        <begin position="150"/>
        <end position="176"/>
    </location>
</feature>
<dbReference type="AlphaFoldDB" id="A0A1E1KG83"/>
<evidence type="ECO:0000313" key="3">
    <source>
        <dbReference type="Proteomes" id="UP000178912"/>
    </source>
</evidence>
<dbReference type="OrthoDB" id="3562695at2759"/>